<dbReference type="OrthoDB" id="9766697at2"/>
<comment type="caution">
    <text evidence="9">The sequence shown here is derived from an EMBL/GenBank/DDBJ whole genome shotgun (WGS) entry which is preliminary data.</text>
</comment>
<comment type="catalytic activity">
    <reaction evidence="7">
        <text>L-rhamnopyranose = L-rhamnulose</text>
        <dbReference type="Rhea" id="RHEA:23160"/>
        <dbReference type="ChEBI" id="CHEBI:17897"/>
        <dbReference type="ChEBI" id="CHEBI:62346"/>
        <dbReference type="EC" id="5.3.1.14"/>
    </reaction>
</comment>
<comment type="subcellular location">
    <subcellularLocation>
        <location evidence="7">Cytoplasm</location>
    </subcellularLocation>
</comment>
<dbReference type="SUPFAM" id="SSF51658">
    <property type="entry name" value="Xylose isomerase-like"/>
    <property type="match status" value="1"/>
</dbReference>
<dbReference type="InterPro" id="IPR050337">
    <property type="entry name" value="L-rhamnose_isomerase"/>
</dbReference>
<dbReference type="Gene3D" id="3.20.20.150">
    <property type="entry name" value="Divalent-metal-dependent TIM barrel enzymes"/>
    <property type="match status" value="1"/>
</dbReference>
<keyword evidence="1 7" id="KW-0963">Cytoplasm</keyword>
<dbReference type="HAMAP" id="MF_00541">
    <property type="entry name" value="RhaA"/>
    <property type="match status" value="1"/>
</dbReference>
<comment type="subunit">
    <text evidence="7">Homotetramer.</text>
</comment>
<dbReference type="RefSeq" id="WP_034499328.1">
    <property type="nucleotide sequence ID" value="NZ_JMPI01000068.1"/>
</dbReference>
<dbReference type="EC" id="5.3.1.14" evidence="7 8"/>
<dbReference type="Pfam" id="PF06134">
    <property type="entry name" value="RhaA"/>
    <property type="match status" value="1"/>
</dbReference>
<keyword evidence="2 7" id="KW-0479">Metal-binding</keyword>
<proteinExistence type="inferred from homology"/>
<dbReference type="STRING" id="1006004.GBAG_3913"/>
<comment type="cofactor">
    <cofactor evidence="7">
        <name>Mn(2+)</name>
        <dbReference type="ChEBI" id="CHEBI:29035"/>
    </cofactor>
    <text evidence="7">Binds 1 Mn(2+) ion per subunit.</text>
</comment>
<dbReference type="EMBL" id="JMPI01000068">
    <property type="protein sequence ID" value="KFC77180.1"/>
    <property type="molecule type" value="Genomic_DNA"/>
</dbReference>
<gene>
    <name evidence="7 9" type="primary">rhaA</name>
    <name evidence="9" type="ORF">GBAG_3913</name>
</gene>
<evidence type="ECO:0000256" key="1">
    <source>
        <dbReference type="ARBA" id="ARBA00022490"/>
    </source>
</evidence>
<dbReference type="GO" id="GO:0030145">
    <property type="term" value="F:manganese ion binding"/>
    <property type="evidence" value="ECO:0007669"/>
    <property type="project" value="UniProtKB-UniRule"/>
</dbReference>
<dbReference type="GO" id="GO:0019324">
    <property type="term" value="P:L-lyxose metabolic process"/>
    <property type="evidence" value="ECO:0007669"/>
    <property type="project" value="TreeGrafter"/>
</dbReference>
<keyword evidence="5 7" id="KW-0684">Rhamnose metabolism</keyword>
<dbReference type="UniPathway" id="UPA00541">
    <property type="reaction ID" value="UER00601"/>
</dbReference>
<dbReference type="Proteomes" id="UP000028653">
    <property type="component" value="Unassembled WGS sequence"/>
</dbReference>
<evidence type="ECO:0000313" key="10">
    <source>
        <dbReference type="Proteomes" id="UP000028653"/>
    </source>
</evidence>
<dbReference type="eggNOG" id="COG4806">
    <property type="taxonomic scope" value="Bacteria"/>
</dbReference>
<dbReference type="NCBIfam" id="TIGR01748">
    <property type="entry name" value="rhaA"/>
    <property type="match status" value="1"/>
</dbReference>
<feature type="binding site" evidence="7">
    <location>
        <position position="262"/>
    </location>
    <ligand>
        <name>Mn(2+)</name>
        <dbReference type="ChEBI" id="CHEBI:29035"/>
    </ligand>
</feature>
<name>A0A085G0D5_9ENTR</name>
<keyword evidence="4 7" id="KW-0413">Isomerase</keyword>
<dbReference type="GO" id="GO:0008740">
    <property type="term" value="F:L-rhamnose isomerase activity"/>
    <property type="evidence" value="ECO:0007669"/>
    <property type="project" value="UniProtKB-UniRule"/>
</dbReference>
<evidence type="ECO:0000256" key="5">
    <source>
        <dbReference type="ARBA" id="ARBA00023308"/>
    </source>
</evidence>
<sequence length="419" mass="47218">MTTSLETAWELAKQRFAAVGVDVEAALQQLDRLPVSMHCWQGDDVAGFENPEGALSGGIQATGNYPGKARNAAELRSDLERALSLIPGPKRLNLHAIYLESEQPVARDKIKPEHFKNWVEWAKTNKLGLDFNPSCFSHPLSADGFTLSHANDEIRQFWIDHVKASRKVSAYFGEQLGTPSVMNIWIPDGMKDITVDRLAPRQRLVAALDEAMSEKLNPQHHIDAVESKLFGIGAESYTVGSNEFYFGYATSRQTALCLDAGHFHPTEVISDKISSAMLYVPRLLLHVSRPVRWDSDHVVLLDDETQAIASEIIRHDLFDRVHIGLDFFDASINRIAAWVIGTRNMKKALLRALLEPTETLRQLELEGDYTARLALLEEQKSLPWAAVWEMYCQRNDTPVDAQWLKTVRTYEKDVLSQRA</sequence>
<evidence type="ECO:0000256" key="8">
    <source>
        <dbReference type="NCBIfam" id="TIGR01748"/>
    </source>
</evidence>
<evidence type="ECO:0000256" key="2">
    <source>
        <dbReference type="ARBA" id="ARBA00022723"/>
    </source>
</evidence>
<dbReference type="GO" id="GO:0019301">
    <property type="term" value="P:rhamnose catabolic process"/>
    <property type="evidence" value="ECO:0007669"/>
    <property type="project" value="UniProtKB-UniRule"/>
</dbReference>
<dbReference type="InterPro" id="IPR036237">
    <property type="entry name" value="Xyl_isomerase-like_sf"/>
</dbReference>
<evidence type="ECO:0000256" key="7">
    <source>
        <dbReference type="HAMAP-Rule" id="MF_00541"/>
    </source>
</evidence>
<protein>
    <recommendedName>
        <fullName evidence="7 8">L-rhamnose isomerase</fullName>
        <ecNumber evidence="7 8">5.3.1.14</ecNumber>
    </recommendedName>
</protein>
<feature type="binding site" evidence="7">
    <location>
        <position position="294"/>
    </location>
    <ligand>
        <name>Mn(2+)</name>
        <dbReference type="ChEBI" id="CHEBI:29035"/>
    </ligand>
</feature>
<dbReference type="PANTHER" id="PTHR30268">
    <property type="entry name" value="L-RHAMNOSE ISOMERASE"/>
    <property type="match status" value="1"/>
</dbReference>
<evidence type="ECO:0000313" key="9">
    <source>
        <dbReference type="EMBL" id="KFC77180.1"/>
    </source>
</evidence>
<dbReference type="FunFam" id="3.20.20.150:FF:000006">
    <property type="entry name" value="L-rhamnose isomerase"/>
    <property type="match status" value="1"/>
</dbReference>
<dbReference type="InterPro" id="IPR009308">
    <property type="entry name" value="Rhamnose_isomerase"/>
</dbReference>
<dbReference type="GO" id="GO:0005737">
    <property type="term" value="C:cytoplasm"/>
    <property type="evidence" value="ECO:0007669"/>
    <property type="project" value="UniProtKB-SubCell"/>
</dbReference>
<keyword evidence="10" id="KW-1185">Reference proteome</keyword>
<dbReference type="PANTHER" id="PTHR30268:SF0">
    <property type="entry name" value="L-RHAMNOSE ISOMERASE"/>
    <property type="match status" value="1"/>
</dbReference>
<comment type="similarity">
    <text evidence="6 7">Belongs to the rhamnose isomerase family.</text>
</comment>
<reference evidence="9 10" key="1">
    <citation type="submission" date="2014-05" db="EMBL/GenBank/DDBJ databases">
        <title>ATOL: Assembling a taxonomically balanced genome-scale reconstruction of the evolutionary history of the Enterobacteriaceae.</title>
        <authorList>
            <person name="Plunkett G.III."/>
            <person name="Neeno-Eckwall E.C."/>
            <person name="Glasner J.D."/>
            <person name="Perna N.T."/>
        </authorList>
    </citation>
    <scope>NUCLEOTIDE SEQUENCE [LARGE SCALE GENOMIC DNA]</scope>
    <source>
        <strain evidence="9 10">ATCC 33320</strain>
    </source>
</reference>
<dbReference type="AlphaFoldDB" id="A0A085G0D5"/>
<keyword evidence="3 7" id="KW-0464">Manganese</keyword>
<comment type="pathway">
    <text evidence="7">Carbohydrate degradation; L-rhamnose degradation; glycerone phosphate from L-rhamnose: step 1/3.</text>
</comment>
<evidence type="ECO:0000256" key="4">
    <source>
        <dbReference type="ARBA" id="ARBA00023235"/>
    </source>
</evidence>
<feature type="binding site" evidence="7">
    <location>
        <position position="296"/>
    </location>
    <ligand>
        <name>Mn(2+)</name>
        <dbReference type="ChEBI" id="CHEBI:29035"/>
    </ligand>
</feature>
<evidence type="ECO:0000256" key="6">
    <source>
        <dbReference type="ARBA" id="ARBA00061402"/>
    </source>
</evidence>
<dbReference type="NCBIfam" id="NF002203">
    <property type="entry name" value="PRK01076.1"/>
    <property type="match status" value="1"/>
</dbReference>
<evidence type="ECO:0000256" key="3">
    <source>
        <dbReference type="ARBA" id="ARBA00023211"/>
    </source>
</evidence>
<organism evidence="9 10">
    <name type="scientific">Buttiauxella agrestis ATCC 33320</name>
    <dbReference type="NCBI Taxonomy" id="1006004"/>
    <lineage>
        <taxon>Bacteria</taxon>
        <taxon>Pseudomonadati</taxon>
        <taxon>Pseudomonadota</taxon>
        <taxon>Gammaproteobacteria</taxon>
        <taxon>Enterobacterales</taxon>
        <taxon>Enterobacteriaceae</taxon>
        <taxon>Buttiauxella</taxon>
    </lineage>
</organism>
<accession>A0A085G0D5</accession>
<comment type="function">
    <text evidence="7">Catalyzes the interconversion of L-rhamnose and L-rhamnulose.</text>
</comment>